<feature type="transmembrane region" description="Helical" evidence="1">
    <location>
        <begin position="6"/>
        <end position="23"/>
    </location>
</feature>
<evidence type="ECO:0008006" key="4">
    <source>
        <dbReference type="Google" id="ProtNLM"/>
    </source>
</evidence>
<keyword evidence="1" id="KW-0472">Membrane</keyword>
<keyword evidence="3" id="KW-1185">Reference proteome</keyword>
<organism evidence="2 3">
    <name type="scientific">Saccharibacillus endophyticus</name>
    <dbReference type="NCBI Taxonomy" id="2060666"/>
    <lineage>
        <taxon>Bacteria</taxon>
        <taxon>Bacillati</taxon>
        <taxon>Bacillota</taxon>
        <taxon>Bacilli</taxon>
        <taxon>Bacillales</taxon>
        <taxon>Paenibacillaceae</taxon>
        <taxon>Saccharibacillus</taxon>
    </lineage>
</organism>
<comment type="caution">
    <text evidence="2">The sequence shown here is derived from an EMBL/GenBank/DDBJ whole genome shotgun (WGS) entry which is preliminary data.</text>
</comment>
<keyword evidence="1" id="KW-1133">Transmembrane helix</keyword>
<feature type="transmembrane region" description="Helical" evidence="1">
    <location>
        <begin position="44"/>
        <end position="61"/>
    </location>
</feature>
<evidence type="ECO:0000313" key="2">
    <source>
        <dbReference type="EMBL" id="GGH76778.1"/>
    </source>
</evidence>
<gene>
    <name evidence="2" type="ORF">GCM10007362_19540</name>
</gene>
<dbReference type="RefSeq" id="WP_172242857.1">
    <property type="nucleotide sequence ID" value="NZ_BMDD01000002.1"/>
</dbReference>
<accession>A0ABQ1ZTU0</accession>
<sequence length="122" mass="13748">MTNIFFPLISLLFIIQMPLRLFIVEDKAEFIDKNLKRRYVWTHTGLTALLIIAALLCLYLLPDQVALPTAILVFGSIYLANALVEFKYVRGTKEHLVSAIMAAVYVVLAIALYVFGWNDGAL</sequence>
<proteinExistence type="predicted"/>
<evidence type="ECO:0000313" key="3">
    <source>
        <dbReference type="Proteomes" id="UP000605427"/>
    </source>
</evidence>
<name>A0ABQ1ZTU0_9BACL</name>
<protein>
    <recommendedName>
        <fullName evidence="4">DUF4181 domain-containing protein</fullName>
    </recommendedName>
</protein>
<dbReference type="Proteomes" id="UP000605427">
    <property type="component" value="Unassembled WGS sequence"/>
</dbReference>
<evidence type="ECO:0000256" key="1">
    <source>
        <dbReference type="SAM" id="Phobius"/>
    </source>
</evidence>
<feature type="transmembrane region" description="Helical" evidence="1">
    <location>
        <begin position="96"/>
        <end position="116"/>
    </location>
</feature>
<feature type="transmembrane region" description="Helical" evidence="1">
    <location>
        <begin position="67"/>
        <end position="84"/>
    </location>
</feature>
<dbReference type="EMBL" id="BMDD01000002">
    <property type="protein sequence ID" value="GGH76778.1"/>
    <property type="molecule type" value="Genomic_DNA"/>
</dbReference>
<reference evidence="3" key="1">
    <citation type="journal article" date="2019" name="Int. J. Syst. Evol. Microbiol.">
        <title>The Global Catalogue of Microorganisms (GCM) 10K type strain sequencing project: providing services to taxonomists for standard genome sequencing and annotation.</title>
        <authorList>
            <consortium name="The Broad Institute Genomics Platform"/>
            <consortium name="The Broad Institute Genome Sequencing Center for Infectious Disease"/>
            <person name="Wu L."/>
            <person name="Ma J."/>
        </authorList>
    </citation>
    <scope>NUCLEOTIDE SEQUENCE [LARGE SCALE GENOMIC DNA]</scope>
    <source>
        <strain evidence="3">CCM 8702</strain>
    </source>
</reference>
<keyword evidence="1" id="KW-0812">Transmembrane</keyword>